<organism evidence="3 4">
    <name type="scientific">Aeromonas bivalvium</name>
    <dbReference type="NCBI Taxonomy" id="440079"/>
    <lineage>
        <taxon>Bacteria</taxon>
        <taxon>Pseudomonadati</taxon>
        <taxon>Pseudomonadota</taxon>
        <taxon>Gammaproteobacteria</taxon>
        <taxon>Aeromonadales</taxon>
        <taxon>Aeromonadaceae</taxon>
        <taxon>Aeromonas</taxon>
    </lineage>
</organism>
<reference evidence="3 4" key="1">
    <citation type="submission" date="2024-09" db="EMBL/GenBank/DDBJ databases">
        <title>Aeromonas strains Genome sequencing and assembly.</title>
        <authorList>
            <person name="Hu X."/>
            <person name="Tang B."/>
        </authorList>
    </citation>
    <scope>NUCLEOTIDE SEQUENCE [LARGE SCALE GENOMIC DNA]</scope>
    <source>
        <strain evidence="3 4">NB23SCDHY001</strain>
    </source>
</reference>
<dbReference type="GeneID" id="97219825"/>
<keyword evidence="4" id="KW-1185">Reference proteome</keyword>
<dbReference type="SUPFAM" id="SSF48452">
    <property type="entry name" value="TPR-like"/>
    <property type="match status" value="2"/>
</dbReference>
<dbReference type="InterPro" id="IPR011990">
    <property type="entry name" value="TPR-like_helical_dom_sf"/>
</dbReference>
<dbReference type="Pfam" id="PF13432">
    <property type="entry name" value="TPR_16"/>
    <property type="match status" value="1"/>
</dbReference>
<feature type="signal peptide" evidence="2">
    <location>
        <begin position="1"/>
        <end position="24"/>
    </location>
</feature>
<sequence>MNKLHKGILAPVALAVLMSTASWAAEQPSLSDRAYRAVNKAQELIAAKKYGEANAKLQDALSGAGEKVYDKGVILQTLGFVAAQQEQYGKATKYFADAIATGGLPQPVAQQVRYNLAQLYMAEGNFKGSINTMKEWFASLGKEDKPTPHAYITLANAHVQLKQYREAIPAVDSAIRLSAGKAPESWYLLKMGAHYELKQYKPATEVLTTLVGMFPEKKKYWTQLSAMYMQAGNDPKALAALESAYRLGMLTEQAELLRLANYLAFAGIPHRGARVLEKAMKEGQVERSVANLKTLANYWHQAKELDPAIDTLMTAYRQAPNAELQLKMARMMIQSKRYQDLVALAGKPAGNASALQRADLKFLTGVAYFEQNRPKEALTAFTQAAQNGQVSGRATPWISFLKEQNPQAQDSQTQ</sequence>
<dbReference type="PROSITE" id="PS50005">
    <property type="entry name" value="TPR"/>
    <property type="match status" value="1"/>
</dbReference>
<protein>
    <submittedName>
        <fullName evidence="3">Tetratricopeptide repeat protein</fullName>
    </submittedName>
</protein>
<evidence type="ECO:0000256" key="1">
    <source>
        <dbReference type="PROSITE-ProRule" id="PRU00339"/>
    </source>
</evidence>
<proteinExistence type="predicted"/>
<comment type="caution">
    <text evidence="3">The sequence shown here is derived from an EMBL/GenBank/DDBJ whole genome shotgun (WGS) entry which is preliminary data.</text>
</comment>
<keyword evidence="1" id="KW-0802">TPR repeat</keyword>
<keyword evidence="2" id="KW-0732">Signal</keyword>
<dbReference type="InterPro" id="IPR019734">
    <property type="entry name" value="TPR_rpt"/>
</dbReference>
<feature type="repeat" description="TPR" evidence="1">
    <location>
        <begin position="148"/>
        <end position="181"/>
    </location>
</feature>
<dbReference type="PANTHER" id="PTHR12558:SF13">
    <property type="entry name" value="CELL DIVISION CYCLE PROTEIN 27 HOMOLOG"/>
    <property type="match status" value="1"/>
</dbReference>
<dbReference type="RefSeq" id="WP_041998424.1">
    <property type="nucleotide sequence ID" value="NZ_CDBT01000043.1"/>
</dbReference>
<feature type="chain" id="PRO_5045341868" evidence="2">
    <location>
        <begin position="25"/>
        <end position="414"/>
    </location>
</feature>
<accession>A0ABW9GN94</accession>
<evidence type="ECO:0000313" key="4">
    <source>
        <dbReference type="Proteomes" id="UP001630969"/>
    </source>
</evidence>
<dbReference type="Pfam" id="PF13181">
    <property type="entry name" value="TPR_8"/>
    <property type="match status" value="1"/>
</dbReference>
<evidence type="ECO:0000256" key="2">
    <source>
        <dbReference type="SAM" id="SignalP"/>
    </source>
</evidence>
<name>A0ABW9GN94_9GAMM</name>
<dbReference type="PANTHER" id="PTHR12558">
    <property type="entry name" value="CELL DIVISION CYCLE 16,23,27"/>
    <property type="match status" value="1"/>
</dbReference>
<dbReference type="Proteomes" id="UP001630969">
    <property type="component" value="Unassembled WGS sequence"/>
</dbReference>
<evidence type="ECO:0000313" key="3">
    <source>
        <dbReference type="EMBL" id="MFM4892616.1"/>
    </source>
</evidence>
<dbReference type="Gene3D" id="1.25.40.10">
    <property type="entry name" value="Tetratricopeptide repeat domain"/>
    <property type="match status" value="3"/>
</dbReference>
<dbReference type="SMART" id="SM00028">
    <property type="entry name" value="TPR"/>
    <property type="match status" value="4"/>
</dbReference>
<dbReference type="EMBL" id="JBGXBU010000001">
    <property type="protein sequence ID" value="MFM4892616.1"/>
    <property type="molecule type" value="Genomic_DNA"/>
</dbReference>
<gene>
    <name evidence="3" type="ORF">ACEUDJ_06960</name>
</gene>